<name>A0A392V5K1_9FABA</name>
<feature type="non-terminal residue" evidence="1">
    <location>
        <position position="52"/>
    </location>
</feature>
<sequence>MGFRQMREFNTALLGKWCRRMLVDKAGLWYRVLVAHYGEVVARLAIGGRSGS</sequence>
<dbReference type="Proteomes" id="UP000265520">
    <property type="component" value="Unassembled WGS sequence"/>
</dbReference>
<protein>
    <submittedName>
        <fullName evidence="1">Non-LTR retrotransposon transposase</fullName>
    </submittedName>
</protein>
<proteinExistence type="predicted"/>
<keyword evidence="2" id="KW-1185">Reference proteome</keyword>
<dbReference type="AlphaFoldDB" id="A0A392V5K1"/>
<reference evidence="1 2" key="1">
    <citation type="journal article" date="2018" name="Front. Plant Sci.">
        <title>Red Clover (Trifolium pratense) and Zigzag Clover (T. medium) - A Picture of Genomic Similarities and Differences.</title>
        <authorList>
            <person name="Dluhosova J."/>
            <person name="Istvanek J."/>
            <person name="Nedelnik J."/>
            <person name="Repkova J."/>
        </authorList>
    </citation>
    <scope>NUCLEOTIDE SEQUENCE [LARGE SCALE GENOMIC DNA]</scope>
    <source>
        <strain evidence="2">cv. 10/8</strain>
        <tissue evidence="1">Leaf</tissue>
    </source>
</reference>
<accession>A0A392V5K1</accession>
<comment type="caution">
    <text evidence="1">The sequence shown here is derived from an EMBL/GenBank/DDBJ whole genome shotgun (WGS) entry which is preliminary data.</text>
</comment>
<dbReference type="EMBL" id="LXQA011070802">
    <property type="protein sequence ID" value="MCI83598.1"/>
    <property type="molecule type" value="Genomic_DNA"/>
</dbReference>
<evidence type="ECO:0000313" key="2">
    <source>
        <dbReference type="Proteomes" id="UP000265520"/>
    </source>
</evidence>
<organism evidence="1 2">
    <name type="scientific">Trifolium medium</name>
    <dbReference type="NCBI Taxonomy" id="97028"/>
    <lineage>
        <taxon>Eukaryota</taxon>
        <taxon>Viridiplantae</taxon>
        <taxon>Streptophyta</taxon>
        <taxon>Embryophyta</taxon>
        <taxon>Tracheophyta</taxon>
        <taxon>Spermatophyta</taxon>
        <taxon>Magnoliopsida</taxon>
        <taxon>eudicotyledons</taxon>
        <taxon>Gunneridae</taxon>
        <taxon>Pentapetalae</taxon>
        <taxon>rosids</taxon>
        <taxon>fabids</taxon>
        <taxon>Fabales</taxon>
        <taxon>Fabaceae</taxon>
        <taxon>Papilionoideae</taxon>
        <taxon>50 kb inversion clade</taxon>
        <taxon>NPAAA clade</taxon>
        <taxon>Hologalegina</taxon>
        <taxon>IRL clade</taxon>
        <taxon>Trifolieae</taxon>
        <taxon>Trifolium</taxon>
    </lineage>
</organism>
<evidence type="ECO:0000313" key="1">
    <source>
        <dbReference type="EMBL" id="MCI83598.1"/>
    </source>
</evidence>